<keyword evidence="3 6" id="KW-0547">Nucleotide-binding</keyword>
<dbReference type="EC" id="2.7.11.1" evidence="1"/>
<dbReference type="GO" id="GO:0005524">
    <property type="term" value="F:ATP binding"/>
    <property type="evidence" value="ECO:0007669"/>
    <property type="project" value="UniProtKB-UniRule"/>
</dbReference>
<name>A0A1X2G8V7_9FUNG</name>
<protein>
    <recommendedName>
        <fullName evidence="1">non-specific serine/threonine protein kinase</fullName>
        <ecNumber evidence="1">2.7.11.1</ecNumber>
    </recommendedName>
</protein>
<evidence type="ECO:0000256" key="3">
    <source>
        <dbReference type="ARBA" id="ARBA00022741"/>
    </source>
</evidence>
<dbReference type="InterPro" id="IPR017441">
    <property type="entry name" value="Protein_kinase_ATP_BS"/>
</dbReference>
<keyword evidence="11" id="KW-1185">Reference proteome</keyword>
<gene>
    <name evidence="10" type="ORF">DM01DRAFT_1338861</name>
</gene>
<keyword evidence="7" id="KW-0723">Serine/threonine-protein kinase</keyword>
<dbReference type="SUPFAM" id="SSF56112">
    <property type="entry name" value="Protein kinase-like (PK-like)"/>
    <property type="match status" value="1"/>
</dbReference>
<evidence type="ECO:0000256" key="7">
    <source>
        <dbReference type="RuleBase" id="RU000304"/>
    </source>
</evidence>
<dbReference type="InterPro" id="IPR045269">
    <property type="entry name" value="Atg1-like"/>
</dbReference>
<dbReference type="Proteomes" id="UP000242146">
    <property type="component" value="Unassembled WGS sequence"/>
</dbReference>
<dbReference type="FunFam" id="3.30.200.20:FF:000042">
    <property type="entry name" value="Aurora kinase A"/>
    <property type="match status" value="1"/>
</dbReference>
<reference evidence="10 11" key="1">
    <citation type="submission" date="2016-07" db="EMBL/GenBank/DDBJ databases">
        <title>Pervasive Adenine N6-methylation of Active Genes in Fungi.</title>
        <authorList>
            <consortium name="DOE Joint Genome Institute"/>
            <person name="Mondo S.J."/>
            <person name="Dannebaum R.O."/>
            <person name="Kuo R.C."/>
            <person name="Labutti K."/>
            <person name="Haridas S."/>
            <person name="Kuo A."/>
            <person name="Salamov A."/>
            <person name="Ahrendt S.R."/>
            <person name="Lipzen A."/>
            <person name="Sullivan W."/>
            <person name="Andreopoulos W.B."/>
            <person name="Clum A."/>
            <person name="Lindquist E."/>
            <person name="Daum C."/>
            <person name="Ramamoorthy G.K."/>
            <person name="Gryganskyi A."/>
            <person name="Culley D."/>
            <person name="Magnuson J.K."/>
            <person name="James T.Y."/>
            <person name="O'Malley M.A."/>
            <person name="Stajich J.E."/>
            <person name="Spatafora J.W."/>
            <person name="Visel A."/>
            <person name="Grigoriev I.V."/>
        </authorList>
    </citation>
    <scope>NUCLEOTIDE SEQUENCE [LARGE SCALE GENOMIC DNA]</scope>
    <source>
        <strain evidence="10 11">NRRL 3301</strain>
    </source>
</reference>
<evidence type="ECO:0000256" key="6">
    <source>
        <dbReference type="PROSITE-ProRule" id="PRU10141"/>
    </source>
</evidence>
<evidence type="ECO:0000256" key="2">
    <source>
        <dbReference type="ARBA" id="ARBA00022679"/>
    </source>
</evidence>
<dbReference type="OrthoDB" id="541276at2759"/>
<evidence type="ECO:0000259" key="9">
    <source>
        <dbReference type="PROSITE" id="PS50011"/>
    </source>
</evidence>
<dbReference type="STRING" id="101127.A0A1X2G8V7"/>
<dbReference type="PANTHER" id="PTHR24348:SF22">
    <property type="entry name" value="NON-SPECIFIC SERINE_THREONINE PROTEIN KINASE"/>
    <property type="match status" value="1"/>
</dbReference>
<dbReference type="InterPro" id="IPR011009">
    <property type="entry name" value="Kinase-like_dom_sf"/>
</dbReference>
<evidence type="ECO:0000256" key="1">
    <source>
        <dbReference type="ARBA" id="ARBA00012513"/>
    </source>
</evidence>
<dbReference type="GO" id="GO:0005776">
    <property type="term" value="C:autophagosome"/>
    <property type="evidence" value="ECO:0007669"/>
    <property type="project" value="TreeGrafter"/>
</dbReference>
<feature type="compositionally biased region" description="Basic and acidic residues" evidence="8">
    <location>
        <begin position="376"/>
        <end position="388"/>
    </location>
</feature>
<dbReference type="PROSITE" id="PS00108">
    <property type="entry name" value="PROTEIN_KINASE_ST"/>
    <property type="match status" value="1"/>
</dbReference>
<evidence type="ECO:0000313" key="11">
    <source>
        <dbReference type="Proteomes" id="UP000242146"/>
    </source>
</evidence>
<evidence type="ECO:0000256" key="8">
    <source>
        <dbReference type="SAM" id="MobiDB-lite"/>
    </source>
</evidence>
<sequence>MTTPDYWTELSDLMIDRTVGDYQFVQDLGHGSYGGLFLGQSLKDNGYVAIKVLNKSGLNDEQRQLQQMEIDIQSSLHHPSLLALHSVLEDDTYVYMVMELCDQGDLFDFVINDQKEHAYCPAPMAKSLFLQILDAVAAMHAQGVYHRDIKLENILIKTGDDDTVVCKVADFGLATRDRMSMEFGYGSASYLAPEHYDDDDNANEDVKPYDTAAADVWSLGVLLLAMMFGRNPWQEANGMDPAFAEYKRNPDMLKQHLFPELSLELTHFLQRHVLNIDPLQRMSVDQVLVHFAKLTHLYAASENALPPMDIPAKPVHDAKPRYDSAFFSADNGLHGMSWADMVEDDLPAAPRMDLDDDASSSSGLSDLIDDDDDTDMFVHSDEKESWWL</sequence>
<dbReference type="PROSITE" id="PS00107">
    <property type="entry name" value="PROTEIN_KINASE_ATP"/>
    <property type="match status" value="1"/>
</dbReference>
<organism evidence="10 11">
    <name type="scientific">Hesseltinella vesiculosa</name>
    <dbReference type="NCBI Taxonomy" id="101127"/>
    <lineage>
        <taxon>Eukaryota</taxon>
        <taxon>Fungi</taxon>
        <taxon>Fungi incertae sedis</taxon>
        <taxon>Mucoromycota</taxon>
        <taxon>Mucoromycotina</taxon>
        <taxon>Mucoromycetes</taxon>
        <taxon>Mucorales</taxon>
        <taxon>Cunninghamellaceae</taxon>
        <taxon>Hesseltinella</taxon>
    </lineage>
</organism>
<comment type="caution">
    <text evidence="10">The sequence shown here is derived from an EMBL/GenBank/DDBJ whole genome shotgun (WGS) entry which is preliminary data.</text>
</comment>
<accession>A0A1X2G8V7</accession>
<keyword evidence="4 10" id="KW-0418">Kinase</keyword>
<dbReference type="SMART" id="SM00220">
    <property type="entry name" value="S_TKc"/>
    <property type="match status" value="1"/>
</dbReference>
<evidence type="ECO:0000313" key="10">
    <source>
        <dbReference type="EMBL" id="ORX48025.1"/>
    </source>
</evidence>
<feature type="domain" description="Protein kinase" evidence="9">
    <location>
        <begin position="22"/>
        <end position="299"/>
    </location>
</feature>
<keyword evidence="5 6" id="KW-0067">ATP-binding</keyword>
<dbReference type="GO" id="GO:0005829">
    <property type="term" value="C:cytosol"/>
    <property type="evidence" value="ECO:0007669"/>
    <property type="project" value="TreeGrafter"/>
</dbReference>
<dbReference type="GO" id="GO:0000407">
    <property type="term" value="C:phagophore assembly site"/>
    <property type="evidence" value="ECO:0007669"/>
    <property type="project" value="TreeGrafter"/>
</dbReference>
<dbReference type="GO" id="GO:0010506">
    <property type="term" value="P:regulation of autophagy"/>
    <property type="evidence" value="ECO:0007669"/>
    <property type="project" value="InterPro"/>
</dbReference>
<dbReference type="GO" id="GO:0016020">
    <property type="term" value="C:membrane"/>
    <property type="evidence" value="ECO:0007669"/>
    <property type="project" value="TreeGrafter"/>
</dbReference>
<dbReference type="Pfam" id="PF00069">
    <property type="entry name" value="Pkinase"/>
    <property type="match status" value="1"/>
</dbReference>
<dbReference type="AlphaFoldDB" id="A0A1X2G8V7"/>
<dbReference type="InterPro" id="IPR000719">
    <property type="entry name" value="Prot_kinase_dom"/>
</dbReference>
<dbReference type="PROSITE" id="PS50011">
    <property type="entry name" value="PROTEIN_KINASE_DOM"/>
    <property type="match status" value="1"/>
</dbReference>
<dbReference type="InterPro" id="IPR008271">
    <property type="entry name" value="Ser/Thr_kinase_AS"/>
</dbReference>
<feature type="binding site" evidence="6">
    <location>
        <position position="51"/>
    </location>
    <ligand>
        <name>ATP</name>
        <dbReference type="ChEBI" id="CHEBI:30616"/>
    </ligand>
</feature>
<dbReference type="Gene3D" id="1.10.510.10">
    <property type="entry name" value="Transferase(Phosphotransferase) domain 1"/>
    <property type="match status" value="1"/>
</dbReference>
<dbReference type="EMBL" id="MCGT01000031">
    <property type="protein sequence ID" value="ORX48025.1"/>
    <property type="molecule type" value="Genomic_DNA"/>
</dbReference>
<dbReference type="GO" id="GO:0000045">
    <property type="term" value="P:autophagosome assembly"/>
    <property type="evidence" value="ECO:0007669"/>
    <property type="project" value="TreeGrafter"/>
</dbReference>
<dbReference type="PANTHER" id="PTHR24348">
    <property type="entry name" value="SERINE/THREONINE-PROTEIN KINASE UNC-51-RELATED"/>
    <property type="match status" value="1"/>
</dbReference>
<feature type="region of interest" description="Disordered" evidence="8">
    <location>
        <begin position="349"/>
        <end position="388"/>
    </location>
</feature>
<keyword evidence="2" id="KW-0808">Transferase</keyword>
<evidence type="ECO:0000256" key="5">
    <source>
        <dbReference type="ARBA" id="ARBA00022840"/>
    </source>
</evidence>
<dbReference type="GO" id="GO:0004674">
    <property type="term" value="F:protein serine/threonine kinase activity"/>
    <property type="evidence" value="ECO:0007669"/>
    <property type="project" value="UniProtKB-KW"/>
</dbReference>
<comment type="similarity">
    <text evidence="7">Belongs to the protein kinase superfamily.</text>
</comment>
<proteinExistence type="inferred from homology"/>
<evidence type="ECO:0000256" key="4">
    <source>
        <dbReference type="ARBA" id="ARBA00022777"/>
    </source>
</evidence>